<accession>A0A1X0Q5K6</accession>
<proteinExistence type="predicted"/>
<keyword evidence="1" id="KW-0472">Membrane</keyword>
<evidence type="ECO:0000256" key="1">
    <source>
        <dbReference type="SAM" id="Phobius"/>
    </source>
</evidence>
<comment type="caution">
    <text evidence="2">The sequence shown here is derived from an EMBL/GenBank/DDBJ whole genome shotgun (WGS) entry which is preliminary data.</text>
</comment>
<dbReference type="Proteomes" id="UP000192501">
    <property type="component" value="Unassembled WGS sequence"/>
</dbReference>
<reference evidence="2 3" key="1">
    <citation type="journal article" date="2017" name="Environ. Microbiol.">
        <title>Decay of the glycolytic pathway and adaptation to intranuclear parasitism within Enterocytozoonidae microsporidia.</title>
        <authorList>
            <person name="Wiredu Boakye D."/>
            <person name="Jaroenlak P."/>
            <person name="Prachumwat A."/>
            <person name="Williams T.A."/>
            <person name="Bateman K.S."/>
            <person name="Itsathitphaisarn O."/>
            <person name="Sritunyalucksana K."/>
            <person name="Paszkiewicz K.H."/>
            <person name="Moore K.A."/>
            <person name="Stentiford G.D."/>
            <person name="Williams B.A."/>
        </authorList>
    </citation>
    <scope>NUCLEOTIDE SEQUENCE [LARGE SCALE GENOMIC DNA]</scope>
    <source>
        <strain evidence="3">canceri</strain>
    </source>
</reference>
<keyword evidence="1" id="KW-1133">Transmembrane helix</keyword>
<sequence length="61" mass="7625">MKDLFVHFQKDLKNFLNLKKEIQCIKIKVSFIFTLLKFFTTYIILKHVFYKIFFHLTLYFK</sequence>
<name>A0A1X0Q5K6_9MICR</name>
<gene>
    <name evidence="2" type="ORF">A0H76_2908</name>
</gene>
<dbReference type="VEuPathDB" id="MicrosporidiaDB:A0H76_2908"/>
<feature type="transmembrane region" description="Helical" evidence="1">
    <location>
        <begin position="29"/>
        <end position="50"/>
    </location>
</feature>
<protein>
    <submittedName>
        <fullName evidence="2">Uncharacterized protein</fullName>
    </submittedName>
</protein>
<organism evidence="2 3">
    <name type="scientific">Hepatospora eriocheir</name>
    <dbReference type="NCBI Taxonomy" id="1081669"/>
    <lineage>
        <taxon>Eukaryota</taxon>
        <taxon>Fungi</taxon>
        <taxon>Fungi incertae sedis</taxon>
        <taxon>Microsporidia</taxon>
        <taxon>Hepatosporidae</taxon>
        <taxon>Hepatospora</taxon>
    </lineage>
</organism>
<evidence type="ECO:0000313" key="2">
    <source>
        <dbReference type="EMBL" id="ORD92943.1"/>
    </source>
</evidence>
<dbReference type="AlphaFoldDB" id="A0A1X0Q5K6"/>
<evidence type="ECO:0000313" key="3">
    <source>
        <dbReference type="Proteomes" id="UP000192501"/>
    </source>
</evidence>
<dbReference type="EMBL" id="LTAI01002158">
    <property type="protein sequence ID" value="ORD92943.1"/>
    <property type="molecule type" value="Genomic_DNA"/>
</dbReference>
<keyword evidence="1" id="KW-0812">Transmembrane</keyword>